<evidence type="ECO:0000313" key="2">
    <source>
        <dbReference type="EMBL" id="KDN40966.1"/>
    </source>
</evidence>
<sequence>MSAAVANRPYIYVHCGHADLDSASHVSRFPPAGTKSALSSVNMSEGIAIQHPLGSPPHTEESSPTVQASYSASDSYTGLRDDLETEAVDLGLKPSLSTNTSGFYASNATVDRDLGLLHSPGVNSDINFSDIQSPLDALAGQGFGRRAGMYSAVSDCSEGTYGGDANQGPAASTDHLTPAASIHGGGKPDVKAEGSGTALYAAEEGSARRFSSFRKKLNLPRESYNAEEEDTQNIQLVSRSYVL</sequence>
<dbReference type="EMBL" id="JMSN01000085">
    <property type="protein sequence ID" value="KDN40966.1"/>
    <property type="molecule type" value="Genomic_DNA"/>
</dbReference>
<dbReference type="RefSeq" id="XP_013241556.1">
    <property type="nucleotide sequence ID" value="XM_013386102.1"/>
</dbReference>
<organism evidence="2 3">
    <name type="scientific">Tilletiaria anomala (strain ATCC 24038 / CBS 436.72 / UBC 951)</name>
    <dbReference type="NCBI Taxonomy" id="1037660"/>
    <lineage>
        <taxon>Eukaryota</taxon>
        <taxon>Fungi</taxon>
        <taxon>Dikarya</taxon>
        <taxon>Basidiomycota</taxon>
        <taxon>Ustilaginomycotina</taxon>
        <taxon>Exobasidiomycetes</taxon>
        <taxon>Georgefischeriales</taxon>
        <taxon>Tilletiariaceae</taxon>
        <taxon>Tilletiaria</taxon>
    </lineage>
</organism>
<feature type="compositionally biased region" description="Polar residues" evidence="1">
    <location>
        <begin position="62"/>
        <end position="71"/>
    </location>
</feature>
<reference evidence="2 3" key="1">
    <citation type="submission" date="2014-05" db="EMBL/GenBank/DDBJ databases">
        <title>Draft genome sequence of a rare smut relative, Tilletiaria anomala UBC 951.</title>
        <authorList>
            <consortium name="DOE Joint Genome Institute"/>
            <person name="Toome M."/>
            <person name="Kuo A."/>
            <person name="Henrissat B."/>
            <person name="Lipzen A."/>
            <person name="Tritt A."/>
            <person name="Yoshinaga Y."/>
            <person name="Zane M."/>
            <person name="Barry K."/>
            <person name="Grigoriev I.V."/>
            <person name="Spatafora J.W."/>
            <person name="Aimea M.C."/>
        </authorList>
    </citation>
    <scope>NUCLEOTIDE SEQUENCE [LARGE SCALE GENOMIC DNA]</scope>
    <source>
        <strain evidence="2 3">UBC 951</strain>
    </source>
</reference>
<evidence type="ECO:0000256" key="1">
    <source>
        <dbReference type="SAM" id="MobiDB-lite"/>
    </source>
</evidence>
<protein>
    <submittedName>
        <fullName evidence="2">Uncharacterized protein</fullName>
    </submittedName>
</protein>
<accession>A0A066VHK8</accession>
<proteinExistence type="predicted"/>
<name>A0A066VHK8_TILAU</name>
<dbReference type="GeneID" id="25261911"/>
<dbReference type="InParanoid" id="A0A066VHK8"/>
<dbReference type="Proteomes" id="UP000027361">
    <property type="component" value="Unassembled WGS sequence"/>
</dbReference>
<evidence type="ECO:0000313" key="3">
    <source>
        <dbReference type="Proteomes" id="UP000027361"/>
    </source>
</evidence>
<dbReference type="HOGENOM" id="CLU_1143227_0_0_1"/>
<keyword evidence="3" id="KW-1185">Reference proteome</keyword>
<feature type="region of interest" description="Disordered" evidence="1">
    <location>
        <begin position="48"/>
        <end position="71"/>
    </location>
</feature>
<comment type="caution">
    <text evidence="2">The sequence shown here is derived from an EMBL/GenBank/DDBJ whole genome shotgun (WGS) entry which is preliminary data.</text>
</comment>
<gene>
    <name evidence="2" type="ORF">K437DRAFT_181480</name>
</gene>
<dbReference type="AlphaFoldDB" id="A0A066VHK8"/>